<dbReference type="InterPro" id="IPR035986">
    <property type="entry name" value="PKD_dom_sf"/>
</dbReference>
<dbReference type="KEGG" id="pmaw:MACH26_28200"/>
<dbReference type="SUPFAM" id="SSF49299">
    <property type="entry name" value="PKD domain"/>
    <property type="match status" value="1"/>
</dbReference>
<evidence type="ECO:0000256" key="6">
    <source>
        <dbReference type="ARBA" id="ARBA00023145"/>
    </source>
</evidence>
<dbReference type="Gene3D" id="2.60.40.10">
    <property type="entry name" value="Immunoglobulins"/>
    <property type="match status" value="1"/>
</dbReference>
<keyword evidence="6" id="KW-0865">Zymogen</keyword>
<evidence type="ECO:0000256" key="4">
    <source>
        <dbReference type="ARBA" id="ARBA00022801"/>
    </source>
</evidence>
<dbReference type="Gene3D" id="3.40.50.200">
    <property type="entry name" value="Peptidase S8/S53 domain"/>
    <property type="match status" value="1"/>
</dbReference>
<name>A0AA48HL91_9ALTE</name>
<evidence type="ECO:0000256" key="7">
    <source>
        <dbReference type="PIRSR" id="PIRSR615500-1"/>
    </source>
</evidence>
<dbReference type="InterPro" id="IPR054399">
    <property type="entry name" value="Fervidolysin-like_N_prodom"/>
</dbReference>
<dbReference type="GO" id="GO:0006508">
    <property type="term" value="P:proteolysis"/>
    <property type="evidence" value="ECO:0007669"/>
    <property type="project" value="UniProtKB-KW"/>
</dbReference>
<dbReference type="InterPro" id="IPR037045">
    <property type="entry name" value="S8pro/Inhibitor_I9_sf"/>
</dbReference>
<organism evidence="10 11">
    <name type="scientific">Planctobacterium marinum</name>
    <dbReference type="NCBI Taxonomy" id="1631968"/>
    <lineage>
        <taxon>Bacteria</taxon>
        <taxon>Pseudomonadati</taxon>
        <taxon>Pseudomonadota</taxon>
        <taxon>Gammaproteobacteria</taxon>
        <taxon>Alteromonadales</taxon>
        <taxon>Alteromonadaceae</taxon>
        <taxon>Planctobacterium</taxon>
    </lineage>
</organism>
<sequence length="827" mass="84467">MLALSSGVYAGDKLDLSLNNTNMVPAVQNANGASKERVIVKFKRGKGNSAKAAAKAAGGELKVDLAKHDAFAIEVPSVALNGLRNNPNVEYIETDQVRKLLNTNLDLTEIEPWGISRVEADVVSDASAGNQTVCIIDSGYDITHSDLSNNLVSGTNDSGTGQWSTPGGSHGTHVAGTIAGMTNGSGVVGVAPNGNVNLHIIKVFNESGWGYSSSLIAAVDDCVAAGSNIVSMSLGGSGSSASESSAFENYYNQGVLSIAAAGNDGNTAHSYPASYDAVVSVAAVDSGNMHANFSQRTNQVELSGPGEAVLSSVAIGDGQLAQLSVDGVDYFANGVVPHLFYNSSLSFAASGNDGSVSGILGVCSTSGTSYSCGDMTGKICLVERAENQADNTTSTENNYPEYRAANACADANAAGIVIYSNAARPGLQAPFLVDFDAKIEGVPTASVDRATGLELATKAGLSASLSKAGNQDWDYYNGTSMATPHVSAVAALVWSYHPTCSAAEIRSALAAAAEDLDTAGRDNKTGYGLVKTQATIDYLTTNGCTGGGPAPSEPTELTNGVTESGLSGAASDELEYLINVPSGASDLVFNMSGGTGDADLYVRFGAQPTTTTYDCRPYASGNTEECSFAAPQTGTYYATVIGYSSFSGVDLVAGYNTGAPNEAPLASFTYACTDLGCNFDASGSSDTDGSVVSYSWSFGDGSNGSGQNTSNNYSAAGSYTVTLTVTDDDGATDSTSQTVTVTEPVSSAINLSLSTSKSKGTKYVDLSWSGANGSNVDVYRTRRGTTSMVTTANDGAFTDSFGGGGGATYKVCEEGTNNCSDEATAVF</sequence>
<dbReference type="InterPro" id="IPR022409">
    <property type="entry name" value="PKD/Chitinase_dom"/>
</dbReference>
<comment type="cofactor">
    <cofactor evidence="1">
        <name>Ca(2+)</name>
        <dbReference type="ChEBI" id="CHEBI:29108"/>
    </cofactor>
</comment>
<dbReference type="PROSITE" id="PS50093">
    <property type="entry name" value="PKD"/>
    <property type="match status" value="1"/>
</dbReference>
<evidence type="ECO:0000256" key="8">
    <source>
        <dbReference type="PROSITE-ProRule" id="PRU01240"/>
    </source>
</evidence>
<dbReference type="InterPro" id="IPR050131">
    <property type="entry name" value="Peptidase_S8_subtilisin-like"/>
</dbReference>
<dbReference type="EMBL" id="AP027272">
    <property type="protein sequence ID" value="BDX07299.1"/>
    <property type="molecule type" value="Genomic_DNA"/>
</dbReference>
<dbReference type="InterPro" id="IPR036852">
    <property type="entry name" value="Peptidase_S8/S53_dom_sf"/>
</dbReference>
<evidence type="ECO:0000256" key="3">
    <source>
        <dbReference type="ARBA" id="ARBA00022670"/>
    </source>
</evidence>
<feature type="active site" description="Charge relay system" evidence="7 8">
    <location>
        <position position="480"/>
    </location>
</feature>
<dbReference type="Pfam" id="PF04151">
    <property type="entry name" value="PPC"/>
    <property type="match status" value="1"/>
</dbReference>
<dbReference type="InterPro" id="IPR000209">
    <property type="entry name" value="Peptidase_S8/S53_dom"/>
</dbReference>
<dbReference type="GO" id="GO:0005615">
    <property type="term" value="C:extracellular space"/>
    <property type="evidence" value="ECO:0007669"/>
    <property type="project" value="TreeGrafter"/>
</dbReference>
<dbReference type="PANTHER" id="PTHR43806:SF11">
    <property type="entry name" value="CEREVISIN-RELATED"/>
    <property type="match status" value="1"/>
</dbReference>
<keyword evidence="5 8" id="KW-0720">Serine protease</keyword>
<keyword evidence="4 8" id="KW-0378">Hydrolase</keyword>
<dbReference type="PROSITE" id="PS51892">
    <property type="entry name" value="SUBTILASE"/>
    <property type="match status" value="1"/>
</dbReference>
<dbReference type="Pfam" id="PF18911">
    <property type="entry name" value="PKD_4"/>
    <property type="match status" value="1"/>
</dbReference>
<feature type="active site" description="Charge relay system" evidence="7 8">
    <location>
        <position position="137"/>
    </location>
</feature>
<dbReference type="Proteomes" id="UP001333710">
    <property type="component" value="Chromosome"/>
</dbReference>
<dbReference type="GO" id="GO:0004252">
    <property type="term" value="F:serine-type endopeptidase activity"/>
    <property type="evidence" value="ECO:0007669"/>
    <property type="project" value="UniProtKB-UniRule"/>
</dbReference>
<evidence type="ECO:0000313" key="11">
    <source>
        <dbReference type="Proteomes" id="UP001333710"/>
    </source>
</evidence>
<proteinExistence type="inferred from homology"/>
<dbReference type="SMART" id="SM00089">
    <property type="entry name" value="PKD"/>
    <property type="match status" value="1"/>
</dbReference>
<dbReference type="AlphaFoldDB" id="A0AA48HL91"/>
<dbReference type="Gene3D" id="2.60.120.380">
    <property type="match status" value="1"/>
</dbReference>
<reference evidence="10" key="1">
    <citation type="submission" date="2023-01" db="EMBL/GenBank/DDBJ databases">
        <title>Complete genome sequence of Planctobacterium marinum strain Dej080120_11.</title>
        <authorList>
            <person name="Ueki S."/>
            <person name="Maruyama F."/>
        </authorList>
    </citation>
    <scope>NUCLEOTIDE SEQUENCE</scope>
    <source>
        <strain evidence="10">Dej080120_11</strain>
    </source>
</reference>
<dbReference type="CDD" id="cd00146">
    <property type="entry name" value="PKD"/>
    <property type="match status" value="1"/>
</dbReference>
<gene>
    <name evidence="10" type="ORF">MACH26_28200</name>
</gene>
<dbReference type="Pfam" id="PF22148">
    <property type="entry name" value="Fervidolysin_NPro-like"/>
    <property type="match status" value="1"/>
</dbReference>
<dbReference type="SUPFAM" id="SSF52743">
    <property type="entry name" value="Subtilisin-like"/>
    <property type="match status" value="1"/>
</dbReference>
<evidence type="ECO:0000256" key="2">
    <source>
        <dbReference type="ARBA" id="ARBA00011073"/>
    </source>
</evidence>
<dbReference type="SUPFAM" id="SSF54897">
    <property type="entry name" value="Protease propeptides/inhibitors"/>
    <property type="match status" value="1"/>
</dbReference>
<dbReference type="Pfam" id="PF00082">
    <property type="entry name" value="Peptidase_S8"/>
    <property type="match status" value="2"/>
</dbReference>
<evidence type="ECO:0000256" key="5">
    <source>
        <dbReference type="ARBA" id="ARBA00022825"/>
    </source>
</evidence>
<keyword evidence="3 8" id="KW-0645">Protease</keyword>
<feature type="active site" description="Charge relay system" evidence="7 8">
    <location>
        <position position="170"/>
    </location>
</feature>
<comment type="similarity">
    <text evidence="2 8">Belongs to the peptidase S8 family.</text>
</comment>
<dbReference type="InterPro" id="IPR000601">
    <property type="entry name" value="PKD_dom"/>
</dbReference>
<dbReference type="InterPro" id="IPR007280">
    <property type="entry name" value="Peptidase_C_arc/bac"/>
</dbReference>
<dbReference type="InterPro" id="IPR013783">
    <property type="entry name" value="Ig-like_fold"/>
</dbReference>
<dbReference type="PRINTS" id="PR00723">
    <property type="entry name" value="SUBTILISIN"/>
</dbReference>
<evidence type="ECO:0000259" key="9">
    <source>
        <dbReference type="PROSITE" id="PS50093"/>
    </source>
</evidence>
<dbReference type="InterPro" id="IPR022398">
    <property type="entry name" value="Peptidase_S8_His-AS"/>
</dbReference>
<keyword evidence="11" id="KW-1185">Reference proteome</keyword>
<protein>
    <recommendedName>
        <fullName evidence="9">PKD domain-containing protein</fullName>
    </recommendedName>
</protein>
<dbReference type="PROSITE" id="PS00137">
    <property type="entry name" value="SUBTILASE_HIS"/>
    <property type="match status" value="1"/>
</dbReference>
<dbReference type="Gene3D" id="3.30.70.80">
    <property type="entry name" value="Peptidase S8 propeptide/proteinase inhibitor I9"/>
    <property type="match status" value="1"/>
</dbReference>
<accession>A0AA48HL91</accession>
<dbReference type="Gene3D" id="3.50.30.30">
    <property type="match status" value="1"/>
</dbReference>
<dbReference type="PANTHER" id="PTHR43806">
    <property type="entry name" value="PEPTIDASE S8"/>
    <property type="match status" value="1"/>
</dbReference>
<evidence type="ECO:0000313" key="10">
    <source>
        <dbReference type="EMBL" id="BDX07299.1"/>
    </source>
</evidence>
<evidence type="ECO:0000256" key="1">
    <source>
        <dbReference type="ARBA" id="ARBA00001913"/>
    </source>
</evidence>
<dbReference type="PROSITE" id="PS00138">
    <property type="entry name" value="SUBTILASE_SER"/>
    <property type="match status" value="1"/>
</dbReference>
<dbReference type="InterPro" id="IPR015500">
    <property type="entry name" value="Peptidase_S8_subtilisin-rel"/>
</dbReference>
<feature type="domain" description="PKD" evidence="9">
    <location>
        <begin position="660"/>
        <end position="748"/>
    </location>
</feature>
<dbReference type="InterPro" id="IPR023828">
    <property type="entry name" value="Peptidase_S8_Ser-AS"/>
</dbReference>
<dbReference type="FunFam" id="2.60.120.380:FF:000013">
    <property type="entry name" value="Alkaline serine protease"/>
    <property type="match status" value="1"/>
</dbReference>